<reference evidence="5 6" key="1">
    <citation type="submission" date="2017-07" db="EMBL/GenBank/DDBJ databases">
        <title>First draft Genome Sequence of Nocardia cerradoensis isolated from human infection.</title>
        <authorList>
            <person name="Carrasco G."/>
        </authorList>
    </citation>
    <scope>NUCLEOTIDE SEQUENCE [LARGE SCALE GENOMIC DNA]</scope>
    <source>
        <strain evidence="5 6">CNM20130759</strain>
    </source>
</reference>
<keyword evidence="3" id="KW-0732">Signal</keyword>
<proteinExistence type="predicted"/>
<dbReference type="GO" id="GO:0004869">
    <property type="term" value="F:cysteine-type endopeptidase inhibitor activity"/>
    <property type="evidence" value="ECO:0007669"/>
    <property type="project" value="UniProtKB-KW"/>
</dbReference>
<dbReference type="PANTHER" id="PTHR36530">
    <property type="entry name" value="INHIBITOR OF CYSTEINE PEPTIDASE"/>
    <property type="match status" value="1"/>
</dbReference>
<keyword evidence="2" id="KW-0789">Thiol protease inhibitor</keyword>
<dbReference type="SUPFAM" id="SSF141066">
    <property type="entry name" value="ICP-like"/>
    <property type="match status" value="1"/>
</dbReference>
<sequence length="144" mass="14673">MRTPLLMVVFGLALTAGGANAVAGADPIPAVPGAVQAVSEPIIVGTDGDGGTTTLDVGQELAVALPDNPTSGYVWQIGEVDRGVLAQEGDPVFRPGSSMPGAPGTSVWTFTAARAGSTRLSLVSVRPWDQANPGQRFSMTVTVR</sequence>
<organism evidence="5 6">
    <name type="scientific">Nocardia cerradoensis</name>
    <dbReference type="NCBI Taxonomy" id="85688"/>
    <lineage>
        <taxon>Bacteria</taxon>
        <taxon>Bacillati</taxon>
        <taxon>Actinomycetota</taxon>
        <taxon>Actinomycetes</taxon>
        <taxon>Mycobacteriales</taxon>
        <taxon>Nocardiaceae</taxon>
        <taxon>Nocardia</taxon>
    </lineage>
</organism>
<dbReference type="PANTHER" id="PTHR36530:SF1">
    <property type="entry name" value="AMOEBIASIN-1"/>
    <property type="match status" value="1"/>
</dbReference>
<protein>
    <recommendedName>
        <fullName evidence="4">Proteinase inhibitor I42 chagasin domain-containing protein</fullName>
    </recommendedName>
</protein>
<feature type="chain" id="PRO_5011311090" description="Proteinase inhibitor I42 chagasin domain-containing protein" evidence="3">
    <location>
        <begin position="22"/>
        <end position="144"/>
    </location>
</feature>
<name>A0A231GVP7_9NOCA</name>
<gene>
    <name evidence="5" type="ORF">B7C42_07242</name>
</gene>
<dbReference type="InterPro" id="IPR018990">
    <property type="entry name" value="Prot_inh_I42_chagasin"/>
</dbReference>
<comment type="caution">
    <text evidence="5">The sequence shown here is derived from an EMBL/GenBank/DDBJ whole genome shotgun (WGS) entry which is preliminary data.</text>
</comment>
<dbReference type="Gene3D" id="2.60.40.2020">
    <property type="match status" value="1"/>
</dbReference>
<evidence type="ECO:0000256" key="3">
    <source>
        <dbReference type="SAM" id="SignalP"/>
    </source>
</evidence>
<evidence type="ECO:0000259" key="4">
    <source>
        <dbReference type="Pfam" id="PF09394"/>
    </source>
</evidence>
<keyword evidence="1" id="KW-0646">Protease inhibitor</keyword>
<keyword evidence="6" id="KW-1185">Reference proteome</keyword>
<dbReference type="RefSeq" id="WP_143860433.1">
    <property type="nucleotide sequence ID" value="NZ_JAAXOR010000008.1"/>
</dbReference>
<feature type="signal peptide" evidence="3">
    <location>
        <begin position="1"/>
        <end position="21"/>
    </location>
</feature>
<dbReference type="InterPro" id="IPR036331">
    <property type="entry name" value="Chagasin-like_sf"/>
</dbReference>
<dbReference type="Pfam" id="PF09394">
    <property type="entry name" value="Inhibitor_I42"/>
    <property type="match status" value="1"/>
</dbReference>
<accession>A0A231GVP7</accession>
<evidence type="ECO:0000313" key="5">
    <source>
        <dbReference type="EMBL" id="OXR40684.1"/>
    </source>
</evidence>
<dbReference type="InterPro" id="IPR052781">
    <property type="entry name" value="Cys_protease_inhibitor_I42"/>
</dbReference>
<dbReference type="AlphaFoldDB" id="A0A231GVP7"/>
<evidence type="ECO:0000256" key="2">
    <source>
        <dbReference type="ARBA" id="ARBA00022704"/>
    </source>
</evidence>
<dbReference type="EMBL" id="NGAF01000028">
    <property type="protein sequence ID" value="OXR40684.1"/>
    <property type="molecule type" value="Genomic_DNA"/>
</dbReference>
<evidence type="ECO:0000313" key="6">
    <source>
        <dbReference type="Proteomes" id="UP000215506"/>
    </source>
</evidence>
<evidence type="ECO:0000256" key="1">
    <source>
        <dbReference type="ARBA" id="ARBA00022690"/>
    </source>
</evidence>
<feature type="domain" description="Proteinase inhibitor I42 chagasin" evidence="4">
    <location>
        <begin position="55"/>
        <end position="141"/>
    </location>
</feature>
<dbReference type="Proteomes" id="UP000215506">
    <property type="component" value="Unassembled WGS sequence"/>
</dbReference>